<dbReference type="GO" id="GO:0007129">
    <property type="term" value="P:homologous chromosome pairing at meiosis"/>
    <property type="evidence" value="ECO:0007669"/>
    <property type="project" value="TreeGrafter"/>
</dbReference>
<dbReference type="InterPro" id="IPR029448">
    <property type="entry name" value="FANCD2"/>
</dbReference>
<dbReference type="PANTHER" id="PTHR32086">
    <property type="entry name" value="FANCONI ANEMIA GROUP D2 PROTEIN"/>
    <property type="match status" value="1"/>
</dbReference>
<comment type="subcellular location">
    <subcellularLocation>
        <location evidence="1">Nucleus</location>
    </subcellularLocation>
</comment>
<dbReference type="VEuPathDB" id="VectorBase:MDOA000670"/>
<evidence type="ECO:0000256" key="4">
    <source>
        <dbReference type="ARBA" id="ARBA00023242"/>
    </source>
</evidence>
<proteinExistence type="inferred from homology"/>
<dbReference type="GO" id="GO:0031573">
    <property type="term" value="P:mitotic intra-S DNA damage checkpoint signaling"/>
    <property type="evidence" value="ECO:0007669"/>
    <property type="project" value="TreeGrafter"/>
</dbReference>
<feature type="compositionally biased region" description="Basic and acidic residues" evidence="6">
    <location>
        <begin position="14"/>
        <end position="23"/>
    </location>
</feature>
<keyword evidence="2" id="KW-1017">Isopeptide bond</keyword>
<keyword evidence="4" id="KW-0539">Nucleus</keyword>
<feature type="compositionally biased region" description="Basic residues" evidence="6">
    <location>
        <begin position="1"/>
        <end position="12"/>
    </location>
</feature>
<sequence length="446" mass="51455">MYRNRKFGKSTRTKSTDSNDGKRALNTIDENSTIKIPRIQNENDKTNDCEVQNVEEVYSSEENIPASQEPTQRYLSQRSTIAATLGRTQSRLNSSQRPPNTYFELVLMKAGVQLDEGENFVLSCDHVAFVSRLRDLLDRNQNFKDNYEMFRNGLRDSWPKFGLKLLTGCTISIPGEDSVYQSQHSMIVNFFMIESLRDRVLDLLLDKIEKTAIEKPTFTSTINVPLLPIMLAQLQHVACTHSDIIYNRIKKIFEKALDQSKWDIVSNAEIILAPTKHDEFALLLIDNMANSLELFKTVNIQTLINLNLSSNVQGILRAKILEFIKNGHCPKKTLPLLVKFLLKILAEDNEDNMKELVSTLREILNWNENDSTTLAKDKQLQLELFSYIEQGFTRSKKFYSIWQKTIASTKSSNFKAIDFVIILILIHIREDNSLYIENILRRHVRQ</sequence>
<keyword evidence="3" id="KW-0832">Ubl conjugation</keyword>
<dbReference type="STRING" id="7370.A0A1I8M2U3"/>
<dbReference type="EnsemblMetazoa" id="MDOA000670-RA">
    <property type="protein sequence ID" value="MDOA000670-PA"/>
    <property type="gene ID" value="MDOA000670"/>
</dbReference>
<reference evidence="7" key="1">
    <citation type="submission" date="2020-05" db="UniProtKB">
        <authorList>
            <consortium name="EnsemblMetazoa"/>
        </authorList>
    </citation>
    <scope>IDENTIFICATION</scope>
    <source>
        <strain evidence="7">Aabys</strain>
    </source>
</reference>
<dbReference type="VEuPathDB" id="VectorBase:MDOMA2_002202"/>
<organism evidence="7">
    <name type="scientific">Musca domestica</name>
    <name type="common">House fly</name>
    <dbReference type="NCBI Taxonomy" id="7370"/>
    <lineage>
        <taxon>Eukaryota</taxon>
        <taxon>Metazoa</taxon>
        <taxon>Ecdysozoa</taxon>
        <taxon>Arthropoda</taxon>
        <taxon>Hexapoda</taxon>
        <taxon>Insecta</taxon>
        <taxon>Pterygota</taxon>
        <taxon>Neoptera</taxon>
        <taxon>Endopterygota</taxon>
        <taxon>Diptera</taxon>
        <taxon>Brachycera</taxon>
        <taxon>Muscomorpha</taxon>
        <taxon>Muscoidea</taxon>
        <taxon>Muscidae</taxon>
        <taxon>Musca</taxon>
    </lineage>
</organism>
<evidence type="ECO:0000256" key="1">
    <source>
        <dbReference type="ARBA" id="ARBA00004123"/>
    </source>
</evidence>
<evidence type="ECO:0000256" key="2">
    <source>
        <dbReference type="ARBA" id="ARBA00022499"/>
    </source>
</evidence>
<dbReference type="GO" id="GO:1990918">
    <property type="term" value="P:double-strand break repair involved in meiotic recombination"/>
    <property type="evidence" value="ECO:0007669"/>
    <property type="project" value="TreeGrafter"/>
</dbReference>
<feature type="region of interest" description="Disordered" evidence="6">
    <location>
        <begin position="1"/>
        <end position="29"/>
    </location>
</feature>
<evidence type="ECO:0000256" key="5">
    <source>
        <dbReference type="ARBA" id="ARBA00093456"/>
    </source>
</evidence>
<accession>A0A1I8M2U3</accession>
<protein>
    <submittedName>
        <fullName evidence="7">Uncharacterized protein</fullName>
    </submittedName>
</protein>
<dbReference type="GO" id="GO:0036297">
    <property type="term" value="P:interstrand cross-link repair"/>
    <property type="evidence" value="ECO:0007669"/>
    <property type="project" value="TreeGrafter"/>
</dbReference>
<dbReference type="PANTHER" id="PTHR32086:SF0">
    <property type="entry name" value="FANCONI ANEMIA GROUP D2 PROTEIN"/>
    <property type="match status" value="1"/>
</dbReference>
<evidence type="ECO:0000313" key="7">
    <source>
        <dbReference type="EnsemblMetazoa" id="MDOA000670-PA"/>
    </source>
</evidence>
<dbReference type="GO" id="GO:0005634">
    <property type="term" value="C:nucleus"/>
    <property type="evidence" value="ECO:0007669"/>
    <property type="project" value="UniProtKB-SubCell"/>
</dbReference>
<evidence type="ECO:0000256" key="3">
    <source>
        <dbReference type="ARBA" id="ARBA00022843"/>
    </source>
</evidence>
<dbReference type="eggNOG" id="KOG4712">
    <property type="taxonomic scope" value="Eukaryota"/>
</dbReference>
<dbReference type="GO" id="GO:0070182">
    <property type="term" value="F:DNA polymerase binding"/>
    <property type="evidence" value="ECO:0007669"/>
    <property type="project" value="TreeGrafter"/>
</dbReference>
<name>A0A1I8M2U3_MUSDO</name>
<dbReference type="AlphaFoldDB" id="A0A1I8M2U3"/>
<dbReference type="GO" id="GO:0000793">
    <property type="term" value="C:condensed chromosome"/>
    <property type="evidence" value="ECO:0007669"/>
    <property type="project" value="TreeGrafter"/>
</dbReference>
<evidence type="ECO:0000256" key="6">
    <source>
        <dbReference type="SAM" id="MobiDB-lite"/>
    </source>
</evidence>
<comment type="similarity">
    <text evidence="5">Belongs to the Fanconi anemia protein FANCD2 family.</text>
</comment>